<accession>Q4PK52</accession>
<protein>
    <recommendedName>
        <fullName evidence="2">Amidohydrolase-related domain-containing protein</fullName>
    </recommendedName>
</protein>
<evidence type="ECO:0000256" key="1">
    <source>
        <dbReference type="ARBA" id="ARBA00038310"/>
    </source>
</evidence>
<dbReference type="Gene3D" id="3.20.20.140">
    <property type="entry name" value="Metal-dependent hydrolases"/>
    <property type="match status" value="1"/>
</dbReference>
<dbReference type="EMBL" id="DQ077554">
    <property type="protein sequence ID" value="AAY82651.1"/>
    <property type="molecule type" value="Genomic_DNA"/>
</dbReference>
<organism evidence="3">
    <name type="scientific">uncultured bacterium MedeBAC49C08</name>
    <dbReference type="NCBI Taxonomy" id="332274"/>
    <lineage>
        <taxon>Bacteria</taxon>
        <taxon>environmental samples</taxon>
    </lineage>
</organism>
<dbReference type="AlphaFoldDB" id="Q4PK52"/>
<proteinExistence type="inferred from homology"/>
<dbReference type="GO" id="GO:0016787">
    <property type="term" value="F:hydrolase activity"/>
    <property type="evidence" value="ECO:0007669"/>
    <property type="project" value="InterPro"/>
</dbReference>
<dbReference type="PANTHER" id="PTHR43569">
    <property type="entry name" value="AMIDOHYDROLASE"/>
    <property type="match status" value="1"/>
</dbReference>
<dbReference type="InterPro" id="IPR006680">
    <property type="entry name" value="Amidohydro-rel"/>
</dbReference>
<sequence length="334" mass="38584">MSNPLDRHLEWLNQHTEEIIDAERPIIDPHHHLWPGESQYLLEDLWDDTSSGHNIKHTVFIECTQEFLTSGPDHLKPIGETIFVKKIADEAKKEPSKSQISGIVSHADMTLGEGIIEVLDLHFQYGESLFKGIRHAGGWDPHESMRNSHHSPPKDMYLSDVFNQSLKILGEKNLVFEAWQYHHQINQVAEIADRNENLTIILNHFSGPIGIGPYEGKEDDIFKVWQKDIKELSKRPNVLAKLGGLAMPVNGFKFHEQETPATSDQMVVKQKRYYLECIESFEPSRCMFESNFPVDKQSISYHVLWNFFKKISENFSEDEKNSMFYDCAKKAYSI</sequence>
<dbReference type="InterPro" id="IPR052350">
    <property type="entry name" value="Metallo-dep_Lactonases"/>
</dbReference>
<name>Q4PK52_9BACT</name>
<evidence type="ECO:0000259" key="2">
    <source>
        <dbReference type="Pfam" id="PF04909"/>
    </source>
</evidence>
<dbReference type="SUPFAM" id="SSF51556">
    <property type="entry name" value="Metallo-dependent hydrolases"/>
    <property type="match status" value="1"/>
</dbReference>
<dbReference type="PANTHER" id="PTHR43569:SF1">
    <property type="entry name" value="BLL3371 PROTEIN"/>
    <property type="match status" value="1"/>
</dbReference>
<feature type="domain" description="Amidohydrolase-related" evidence="2">
    <location>
        <begin position="121"/>
        <end position="333"/>
    </location>
</feature>
<comment type="similarity">
    <text evidence="1">Belongs to the metallo-dependent hydrolases superfamily.</text>
</comment>
<reference evidence="3" key="1">
    <citation type="journal article" date="2005" name="PLoS Biol.">
        <title>New insights into metabolic properties of marine bacteria encoding proteorhodopsins.</title>
        <authorList>
            <person name="Sabehi G."/>
            <person name="Loy A."/>
            <person name="Jung K.H."/>
            <person name="Partha R."/>
            <person name="Spudich J.L."/>
            <person name="Isaacson T."/>
            <person name="Hirschberg J."/>
            <person name="Wagner M."/>
            <person name="Beja O."/>
        </authorList>
    </citation>
    <scope>NUCLEOTIDE SEQUENCE</scope>
</reference>
<evidence type="ECO:0000313" key="3">
    <source>
        <dbReference type="EMBL" id="AAY82651.1"/>
    </source>
</evidence>
<dbReference type="Pfam" id="PF04909">
    <property type="entry name" value="Amidohydro_2"/>
    <property type="match status" value="1"/>
</dbReference>
<dbReference type="InterPro" id="IPR032466">
    <property type="entry name" value="Metal_Hydrolase"/>
</dbReference>